<evidence type="ECO:0000259" key="2">
    <source>
        <dbReference type="Pfam" id="PF07833"/>
    </source>
</evidence>
<evidence type="ECO:0000313" key="3">
    <source>
        <dbReference type="EMBL" id="SMF89849.1"/>
    </source>
</evidence>
<dbReference type="SUPFAM" id="SSF55383">
    <property type="entry name" value="Copper amine oxidase, domain N"/>
    <property type="match status" value="1"/>
</dbReference>
<feature type="chain" id="PRO_5038966387" evidence="1">
    <location>
        <begin position="21"/>
        <end position="648"/>
    </location>
</feature>
<dbReference type="InterPro" id="IPR012854">
    <property type="entry name" value="Cu_amine_oxidase-like_N"/>
</dbReference>
<feature type="domain" description="Copper amine oxidase-like N-terminal" evidence="2">
    <location>
        <begin position="395"/>
        <end position="486"/>
    </location>
</feature>
<reference evidence="3 4" key="1">
    <citation type="submission" date="2017-04" db="EMBL/GenBank/DDBJ databases">
        <authorList>
            <person name="Afonso C.L."/>
            <person name="Miller P.J."/>
            <person name="Scott M.A."/>
            <person name="Spackman E."/>
            <person name="Goraichik I."/>
            <person name="Dimitrov K.M."/>
            <person name="Suarez D.L."/>
            <person name="Swayne D.E."/>
        </authorList>
    </citation>
    <scope>NUCLEOTIDE SEQUENCE [LARGE SCALE GENOMIC DNA]</scope>
    <source>
        <strain evidence="3 4">N3/975</strain>
    </source>
</reference>
<dbReference type="AlphaFoldDB" id="A0A1X7HNM0"/>
<dbReference type="EMBL" id="LT840184">
    <property type="protein sequence ID" value="SMF89849.1"/>
    <property type="molecule type" value="Genomic_DNA"/>
</dbReference>
<dbReference type="STRING" id="1313296.SAMN05661091_4804"/>
<protein>
    <submittedName>
        <fullName evidence="3">Copper amine oxidase N-terminal domain-containing protein</fullName>
    </submittedName>
</protein>
<dbReference type="RefSeq" id="WP_208915508.1">
    <property type="nucleotide sequence ID" value="NZ_LT840184.1"/>
</dbReference>
<keyword evidence="4" id="KW-1185">Reference proteome</keyword>
<keyword evidence="1" id="KW-0732">Signal</keyword>
<dbReference type="InterPro" id="IPR036582">
    <property type="entry name" value="Mao_N_sf"/>
</dbReference>
<evidence type="ECO:0000256" key="1">
    <source>
        <dbReference type="SAM" id="SignalP"/>
    </source>
</evidence>
<dbReference type="Proteomes" id="UP000192940">
    <property type="component" value="Chromosome I"/>
</dbReference>
<dbReference type="Gene3D" id="3.30.457.10">
    <property type="entry name" value="Copper amine oxidase-like, N-terminal domain"/>
    <property type="match status" value="1"/>
</dbReference>
<proteinExistence type="predicted"/>
<feature type="signal peptide" evidence="1">
    <location>
        <begin position="1"/>
        <end position="20"/>
    </location>
</feature>
<evidence type="ECO:0000313" key="4">
    <source>
        <dbReference type="Proteomes" id="UP000192940"/>
    </source>
</evidence>
<gene>
    <name evidence="3" type="ORF">SAMN05661091_4804</name>
</gene>
<accession>A0A1X7HNM0</accession>
<sequence length="648" mass="70269">MLKRWFALLMAVCLVIPAAAGTVYGDSKAGGDKIVTMLPDGTPLLEDGSIWVTYSSNPLTQIAVPVNGNLKAVAGSGMSGNGINNNGELVKWGKSGLQIVPGTSSVKQVGDGYWLSSDGTVWSLENSKPAAVKGFSGVSVFDEFNGIIGGVTSSGSVLHYNGKYRAEPVVLGQVPDTASIVKFEVSEDYAAILYNDGRVILFSTMIVNGSKTYISQTLVTDGVDISLGKEDKLVFAKKDGTVWSARTDVFTQKFDTVRLSGIEGIDKVVAISGSKLFYARQQNGTWVKYDNGQLYKVEIPQIDRITLKVSNSKPKVGDSITPKLEFQYADGKKAAIPEGVVQLSTDKPHLLHPLDNGKIKVQGVGEASLSVNVGGLKQSVTIVSGLGKPIENAKQEKGITYLPLKPVFQALGGTVQYEAASKTFNIKVGTTDIRVISGSKKAQINDKTITMKAAPIQHKGETLVSSDLLTAALGAKLKWNAAKQEMNVSLGAAQFVVKADQKKAQESKPSKSSSKMYEVPATGSMAGWKVLKGHKYEKSLRIYFQYKNGNLATKTEDIRKVNLNQKVTWTDDYGLKRTNTIREIYHLFSYTNEFTAEWLLKKFGKLYEDWLASTLVDTAGIVEEYLIETGQMKPYGSNVTLTPEAEFE</sequence>
<organism evidence="3 4">
    <name type="scientific">Paenibacillus uliginis N3/975</name>
    <dbReference type="NCBI Taxonomy" id="1313296"/>
    <lineage>
        <taxon>Bacteria</taxon>
        <taxon>Bacillati</taxon>
        <taxon>Bacillota</taxon>
        <taxon>Bacilli</taxon>
        <taxon>Bacillales</taxon>
        <taxon>Paenibacillaceae</taxon>
        <taxon>Paenibacillus</taxon>
    </lineage>
</organism>
<dbReference type="Pfam" id="PF07833">
    <property type="entry name" value="Cu_amine_oxidN1"/>
    <property type="match status" value="1"/>
</dbReference>
<name>A0A1X7HNM0_9BACL</name>